<dbReference type="EMBL" id="CAGA01000122">
    <property type="protein sequence ID" value="CCE34814.1"/>
    <property type="molecule type" value="Genomic_DNA"/>
</dbReference>
<dbReference type="VEuPathDB" id="FungiDB:CPUR_08753"/>
<accession>M1WIP0</accession>
<sequence length="290" mass="33257">MNDWDAYALWLGQEHRQRLWRELVGNSMVVLSRFLLHCERQTKPELWDFEYANDEVGDLMEEIWSSGAVAPTQVAGVREAHAPERDAELAESCTHDADGEFAEIDIDDGYQPILPRQPLPCNREPRDMIRSPGLDKEEIKLLAISWSNICVVCKVNGKEPRNHHHWTKCDSVQGGQEKMTDALAFLRGIPFAKFVHCNFCYRPQAICEIWNRSLNNRGLVAFNKTPGAQCSFGMGVWEAAAAFLAFGQIDNLEEWRRDGDLVAKQQQLGKKYKRGELEFSGLFVYFYKWA</sequence>
<keyword evidence="2" id="KW-1185">Reference proteome</keyword>
<dbReference type="HOGENOM" id="CLU_959785_0_0_1"/>
<dbReference type="Proteomes" id="UP000016801">
    <property type="component" value="Unassembled WGS sequence"/>
</dbReference>
<evidence type="ECO:0000313" key="2">
    <source>
        <dbReference type="Proteomes" id="UP000016801"/>
    </source>
</evidence>
<reference evidence="1 2" key="1">
    <citation type="journal article" date="2013" name="PLoS Genet.">
        <title>Plant-symbiotic fungi as chemical engineers: Multi-genome analysis of the Clavicipitaceae reveals dynamics of alkaloid loci.</title>
        <authorList>
            <person name="Schardl C.L."/>
            <person name="Young C.A."/>
            <person name="Hesse U."/>
            <person name="Amyotte S.G."/>
            <person name="Andreeva K."/>
            <person name="Calie P.J."/>
            <person name="Fleetwood D.J."/>
            <person name="Haws D.C."/>
            <person name="Moore N."/>
            <person name="Oeser B."/>
            <person name="Panaccione D.G."/>
            <person name="Schweri K.K."/>
            <person name="Voisey C.R."/>
            <person name="Farman M.L."/>
            <person name="Jaromczyk J.W."/>
            <person name="Roe B.A."/>
            <person name="O'Sullivan D.M."/>
            <person name="Scott B."/>
            <person name="Tudzynski P."/>
            <person name="An Z."/>
            <person name="Arnaoudova E.G."/>
            <person name="Bullock C.T."/>
            <person name="Charlton N.D."/>
            <person name="Chen L."/>
            <person name="Cox M."/>
            <person name="Dinkins R.D."/>
            <person name="Florea S."/>
            <person name="Glenn A.E."/>
            <person name="Gordon A."/>
            <person name="Gueldener U."/>
            <person name="Harris D.R."/>
            <person name="Hollin W."/>
            <person name="Jaromczyk J."/>
            <person name="Johnson R.D."/>
            <person name="Khan A.K."/>
            <person name="Leistner E."/>
            <person name="Leuchtmann A."/>
            <person name="Li C."/>
            <person name="Liu J."/>
            <person name="Liu J."/>
            <person name="Liu M."/>
            <person name="Mace W."/>
            <person name="Machado C."/>
            <person name="Nagabhyru P."/>
            <person name="Pan J."/>
            <person name="Schmid J."/>
            <person name="Sugawara K."/>
            <person name="Steiner U."/>
            <person name="Takach J.E."/>
            <person name="Tanaka E."/>
            <person name="Webb J.S."/>
            <person name="Wilson E.V."/>
            <person name="Wiseman J.L."/>
            <person name="Yoshida R."/>
            <person name="Zeng Z."/>
        </authorList>
    </citation>
    <scope>NUCLEOTIDE SEQUENCE [LARGE SCALE GENOMIC DNA]</scope>
    <source>
        <strain evidence="1 2">20.1</strain>
    </source>
</reference>
<protein>
    <submittedName>
        <fullName evidence="1">Uncharacterized protein</fullName>
    </submittedName>
</protein>
<dbReference type="AlphaFoldDB" id="M1WIP0"/>
<organism evidence="1 2">
    <name type="scientific">Claviceps purpurea (strain 20.1)</name>
    <name type="common">Ergot fungus</name>
    <name type="synonym">Sphacelia segetum</name>
    <dbReference type="NCBI Taxonomy" id="1111077"/>
    <lineage>
        <taxon>Eukaryota</taxon>
        <taxon>Fungi</taxon>
        <taxon>Dikarya</taxon>
        <taxon>Ascomycota</taxon>
        <taxon>Pezizomycotina</taxon>
        <taxon>Sordariomycetes</taxon>
        <taxon>Hypocreomycetidae</taxon>
        <taxon>Hypocreales</taxon>
        <taxon>Clavicipitaceae</taxon>
        <taxon>Claviceps</taxon>
    </lineage>
</organism>
<proteinExistence type="predicted"/>
<evidence type="ECO:0000313" key="1">
    <source>
        <dbReference type="EMBL" id="CCE34814.1"/>
    </source>
</evidence>
<comment type="caution">
    <text evidence="1">The sequence shown here is derived from an EMBL/GenBank/DDBJ whole genome shotgun (WGS) entry which is preliminary data.</text>
</comment>
<name>M1WIP0_CLAP2</name>
<gene>
    <name evidence="1" type="ORF">CPUR_08753</name>
</gene>
<dbReference type="OrthoDB" id="3522001at2759"/>